<dbReference type="OrthoDB" id="4060227at2759"/>
<accession>A0A9W4UGD2</accession>
<evidence type="ECO:0000256" key="1">
    <source>
        <dbReference type="ARBA" id="ARBA00004123"/>
    </source>
</evidence>
<keyword evidence="10" id="KW-1185">Reference proteome</keyword>
<keyword evidence="3" id="KW-0805">Transcription regulation</keyword>
<gene>
    <name evidence="9" type="ORF">PDIGIT_LOCUS9082</name>
</gene>
<dbReference type="CDD" id="cd00067">
    <property type="entry name" value="GAL4"/>
    <property type="match status" value="1"/>
</dbReference>
<feature type="compositionally biased region" description="Basic and acidic residues" evidence="7">
    <location>
        <begin position="1"/>
        <end position="12"/>
    </location>
</feature>
<dbReference type="GO" id="GO:0008270">
    <property type="term" value="F:zinc ion binding"/>
    <property type="evidence" value="ECO:0007669"/>
    <property type="project" value="InterPro"/>
</dbReference>
<dbReference type="Proteomes" id="UP001152607">
    <property type="component" value="Unassembled WGS sequence"/>
</dbReference>
<evidence type="ECO:0000256" key="7">
    <source>
        <dbReference type="SAM" id="MobiDB-lite"/>
    </source>
</evidence>
<evidence type="ECO:0000313" key="10">
    <source>
        <dbReference type="Proteomes" id="UP001152607"/>
    </source>
</evidence>
<dbReference type="AlphaFoldDB" id="A0A9W4UGD2"/>
<feature type="region of interest" description="Disordered" evidence="7">
    <location>
        <begin position="1"/>
        <end position="21"/>
    </location>
</feature>
<dbReference type="Gene3D" id="4.10.240.10">
    <property type="entry name" value="Zn(2)-C6 fungal-type DNA-binding domain"/>
    <property type="match status" value="1"/>
</dbReference>
<dbReference type="SUPFAM" id="SSF57701">
    <property type="entry name" value="Zn2/Cys6 DNA-binding domain"/>
    <property type="match status" value="1"/>
</dbReference>
<dbReference type="EMBL" id="CAOQHR010000006">
    <property type="protein sequence ID" value="CAI6335993.1"/>
    <property type="molecule type" value="Genomic_DNA"/>
</dbReference>
<keyword evidence="4" id="KW-0238">DNA-binding</keyword>
<dbReference type="InterPro" id="IPR051089">
    <property type="entry name" value="prtT"/>
</dbReference>
<protein>
    <recommendedName>
        <fullName evidence="8">Zn(2)-C6 fungal-type domain-containing protein</fullName>
    </recommendedName>
</protein>
<dbReference type="PANTHER" id="PTHR31845:SF17">
    <property type="entry name" value="ZN(II)2CYS6 TRANSCRIPTION FACTOR (EUROFUNG)"/>
    <property type="match status" value="1"/>
</dbReference>
<sequence>MSEKRPHEDPDHVAGPQAQVPRVAKVRACAECKKHKIKCEQVPGEQKCSKCLRGNLECVPHNPLQRLQDEDAQWKENATAEIAQLRAAVQVLLRHSQLPDLACLPEKIPARQQSIVISPVNVTENGINTTMVVPPMDMTRENSVDPSLEEGPELSELVPAPMRSLYDLTRIRNLRSSIRWKPDADFAQTDFIAQGIINLGEAEELFARFMKDIYQLLWEGMLVPHTTLDALRRHSTLLTATILTVASLHTSGRTDTMQKCYNVFVSLAYSTCLSRLQNLDDVRALCLAAFYVPNLSWKLSGLAVRNAVEMNLHQSYNKLSRGHTDQRNNVRLWYALYVCEHQFSIAYGRPPLLHDDLAIKNIEQFLNHAETTPGDLRLLAQVALFRVLTDAYMAFGSDPEQPLDERDFHQLRMFNFSIEQWRLTWQPRCEDSATIGSYPSKAIVLYYHFARFQLNSLALRALPSPSATSSESLSYDRREAANIAISAATATLTLIFEEPDLRKAMFGVPLFTHTMVAFCATFLLKMARTWGVVAQTASPEWTTEPAGLGLNFNIAQVLSLSRRSANLLSRISESLNEKHLIRYIVRGIKELLKFFDAPETPNSSTNTAHIRNTVPDAASQATVAPDPVNMMNSDLSNMNGFNMYDLIGSYGFGFDDEPFVGQAAPSNDFDLWST</sequence>
<comment type="caution">
    <text evidence="9">The sequence shown here is derived from an EMBL/GenBank/DDBJ whole genome shotgun (WGS) entry which is preliminary data.</text>
</comment>
<evidence type="ECO:0000256" key="6">
    <source>
        <dbReference type="ARBA" id="ARBA00023242"/>
    </source>
</evidence>
<dbReference type="PROSITE" id="PS00463">
    <property type="entry name" value="ZN2_CY6_FUNGAL_1"/>
    <property type="match status" value="1"/>
</dbReference>
<comment type="subcellular location">
    <subcellularLocation>
        <location evidence="1">Nucleus</location>
    </subcellularLocation>
</comment>
<proteinExistence type="predicted"/>
<organism evidence="9 10">
    <name type="scientific">Periconia digitata</name>
    <dbReference type="NCBI Taxonomy" id="1303443"/>
    <lineage>
        <taxon>Eukaryota</taxon>
        <taxon>Fungi</taxon>
        <taxon>Dikarya</taxon>
        <taxon>Ascomycota</taxon>
        <taxon>Pezizomycotina</taxon>
        <taxon>Dothideomycetes</taxon>
        <taxon>Pleosporomycetidae</taxon>
        <taxon>Pleosporales</taxon>
        <taxon>Massarineae</taxon>
        <taxon>Periconiaceae</taxon>
        <taxon>Periconia</taxon>
    </lineage>
</organism>
<dbReference type="SMART" id="SM00906">
    <property type="entry name" value="Fungal_trans"/>
    <property type="match status" value="1"/>
</dbReference>
<keyword evidence="6" id="KW-0539">Nucleus</keyword>
<dbReference type="GO" id="GO:0000976">
    <property type="term" value="F:transcription cis-regulatory region binding"/>
    <property type="evidence" value="ECO:0007669"/>
    <property type="project" value="TreeGrafter"/>
</dbReference>
<dbReference type="GO" id="GO:0006351">
    <property type="term" value="P:DNA-templated transcription"/>
    <property type="evidence" value="ECO:0007669"/>
    <property type="project" value="InterPro"/>
</dbReference>
<dbReference type="InterPro" id="IPR007219">
    <property type="entry name" value="XnlR_reg_dom"/>
</dbReference>
<dbReference type="GO" id="GO:0005634">
    <property type="term" value="C:nucleus"/>
    <property type="evidence" value="ECO:0007669"/>
    <property type="project" value="UniProtKB-SubCell"/>
</dbReference>
<feature type="domain" description="Zn(2)-C6 fungal-type" evidence="8">
    <location>
        <begin position="28"/>
        <end position="59"/>
    </location>
</feature>
<dbReference type="InterPro" id="IPR001138">
    <property type="entry name" value="Zn2Cys6_DnaBD"/>
</dbReference>
<dbReference type="SMART" id="SM00066">
    <property type="entry name" value="GAL4"/>
    <property type="match status" value="1"/>
</dbReference>
<evidence type="ECO:0000313" key="9">
    <source>
        <dbReference type="EMBL" id="CAI6335993.1"/>
    </source>
</evidence>
<dbReference type="PANTHER" id="PTHR31845">
    <property type="entry name" value="FINGER DOMAIN PROTEIN, PUTATIVE-RELATED"/>
    <property type="match status" value="1"/>
</dbReference>
<keyword evidence="2" id="KW-0479">Metal-binding</keyword>
<evidence type="ECO:0000256" key="4">
    <source>
        <dbReference type="ARBA" id="ARBA00023125"/>
    </source>
</evidence>
<evidence type="ECO:0000256" key="5">
    <source>
        <dbReference type="ARBA" id="ARBA00023163"/>
    </source>
</evidence>
<keyword evidence="5" id="KW-0804">Transcription</keyword>
<name>A0A9W4UGD2_9PLEO</name>
<dbReference type="PROSITE" id="PS50048">
    <property type="entry name" value="ZN2_CY6_FUNGAL_2"/>
    <property type="match status" value="1"/>
</dbReference>
<dbReference type="CDD" id="cd12148">
    <property type="entry name" value="fungal_TF_MHR"/>
    <property type="match status" value="1"/>
</dbReference>
<evidence type="ECO:0000256" key="3">
    <source>
        <dbReference type="ARBA" id="ARBA00023015"/>
    </source>
</evidence>
<evidence type="ECO:0000256" key="2">
    <source>
        <dbReference type="ARBA" id="ARBA00022723"/>
    </source>
</evidence>
<evidence type="ECO:0000259" key="8">
    <source>
        <dbReference type="PROSITE" id="PS50048"/>
    </source>
</evidence>
<dbReference type="InterPro" id="IPR036864">
    <property type="entry name" value="Zn2-C6_fun-type_DNA-bd_sf"/>
</dbReference>
<dbReference type="Pfam" id="PF00172">
    <property type="entry name" value="Zn_clus"/>
    <property type="match status" value="1"/>
</dbReference>
<dbReference type="Pfam" id="PF04082">
    <property type="entry name" value="Fungal_trans"/>
    <property type="match status" value="1"/>
</dbReference>
<dbReference type="GO" id="GO:0000981">
    <property type="term" value="F:DNA-binding transcription factor activity, RNA polymerase II-specific"/>
    <property type="evidence" value="ECO:0007669"/>
    <property type="project" value="InterPro"/>
</dbReference>
<reference evidence="9" key="1">
    <citation type="submission" date="2023-01" db="EMBL/GenBank/DDBJ databases">
        <authorList>
            <person name="Van Ghelder C."/>
            <person name="Rancurel C."/>
        </authorList>
    </citation>
    <scope>NUCLEOTIDE SEQUENCE</scope>
    <source>
        <strain evidence="9">CNCM I-4278</strain>
    </source>
</reference>